<organism evidence="7 8">
    <name type="scientific">Saccoglossus kowalevskii</name>
    <name type="common">Acorn worm</name>
    <dbReference type="NCBI Taxonomy" id="10224"/>
    <lineage>
        <taxon>Eukaryota</taxon>
        <taxon>Metazoa</taxon>
        <taxon>Hemichordata</taxon>
        <taxon>Enteropneusta</taxon>
        <taxon>Harrimaniidae</taxon>
        <taxon>Saccoglossus</taxon>
    </lineage>
</organism>
<dbReference type="InterPro" id="IPR007110">
    <property type="entry name" value="Ig-like_dom"/>
</dbReference>
<evidence type="ECO:0000313" key="7">
    <source>
        <dbReference type="Proteomes" id="UP000694865"/>
    </source>
</evidence>
<dbReference type="GeneID" id="102807231"/>
<accession>A0ABM0MHC0</accession>
<sequence>MAAETLFKPDSATLSGYTGAVTSGSNIVLTCTTTTSNPSATILWYRNNIRIYDNDDNINIGTLIETNGDYNGKISEQQITITTRAEDNQAEYKCKARNSRITGDVNSNSVLITVYFKPDSASLSGYTGAVTSGSNILLICTTTTSNPSATILWYRNNNKIEDNDDNINIGSLIETNGDYNGKISEQQITITTRAEDNQAEYKCKARNSRITGDVNSNSVPITVYCNA</sequence>
<evidence type="ECO:0000256" key="2">
    <source>
        <dbReference type="ARBA" id="ARBA00023136"/>
    </source>
</evidence>
<evidence type="ECO:0000259" key="6">
    <source>
        <dbReference type="PROSITE" id="PS50835"/>
    </source>
</evidence>
<feature type="domain" description="Ig-like" evidence="6">
    <location>
        <begin position="9"/>
        <end position="113"/>
    </location>
</feature>
<evidence type="ECO:0000256" key="1">
    <source>
        <dbReference type="ARBA" id="ARBA00004479"/>
    </source>
</evidence>
<dbReference type="SMART" id="SM00409">
    <property type="entry name" value="IG"/>
    <property type="match status" value="2"/>
</dbReference>
<name>A0ABM0MHC0_SACKO</name>
<comment type="subcellular location">
    <subcellularLocation>
        <location evidence="1">Membrane</location>
        <topology evidence="1">Single-pass type I membrane protein</topology>
    </subcellularLocation>
</comment>
<evidence type="ECO:0000256" key="3">
    <source>
        <dbReference type="ARBA" id="ARBA00023157"/>
    </source>
</evidence>
<dbReference type="RefSeq" id="XP_006819411.1">
    <property type="nucleotide sequence ID" value="XM_006819348.1"/>
</dbReference>
<feature type="domain" description="Ig-like" evidence="6">
    <location>
        <begin position="118"/>
        <end position="222"/>
    </location>
</feature>
<dbReference type="PANTHER" id="PTHR11640">
    <property type="entry name" value="NEPHRIN"/>
    <property type="match status" value="1"/>
</dbReference>
<dbReference type="PANTHER" id="PTHR11640:SF136">
    <property type="entry name" value="NEPHRIN"/>
    <property type="match status" value="1"/>
</dbReference>
<evidence type="ECO:0000313" key="8">
    <source>
        <dbReference type="RefSeq" id="XP_006819411.1"/>
    </source>
</evidence>
<dbReference type="InterPro" id="IPR013783">
    <property type="entry name" value="Ig-like_fold"/>
</dbReference>
<dbReference type="Gene3D" id="2.60.40.10">
    <property type="entry name" value="Immunoglobulins"/>
    <property type="match status" value="2"/>
</dbReference>
<dbReference type="SMART" id="SM00408">
    <property type="entry name" value="IGc2"/>
    <property type="match status" value="2"/>
</dbReference>
<keyword evidence="7" id="KW-1185">Reference proteome</keyword>
<reference evidence="8" key="1">
    <citation type="submission" date="2025-08" db="UniProtKB">
        <authorList>
            <consortium name="RefSeq"/>
        </authorList>
    </citation>
    <scope>IDENTIFICATION</scope>
    <source>
        <tissue evidence="8">Testes</tissue>
    </source>
</reference>
<evidence type="ECO:0000256" key="5">
    <source>
        <dbReference type="ARBA" id="ARBA00023319"/>
    </source>
</evidence>
<keyword evidence="3" id="KW-1015">Disulfide bond</keyword>
<evidence type="ECO:0000256" key="4">
    <source>
        <dbReference type="ARBA" id="ARBA00023180"/>
    </source>
</evidence>
<proteinExistence type="predicted"/>
<keyword evidence="2" id="KW-0472">Membrane</keyword>
<protein>
    <submittedName>
        <fullName evidence="8">Nephrin-like</fullName>
    </submittedName>
</protein>
<dbReference type="InterPro" id="IPR051275">
    <property type="entry name" value="Cell_adhesion_signaling"/>
</dbReference>
<dbReference type="Pfam" id="PF13927">
    <property type="entry name" value="Ig_3"/>
    <property type="match status" value="2"/>
</dbReference>
<dbReference type="SUPFAM" id="SSF48726">
    <property type="entry name" value="Immunoglobulin"/>
    <property type="match status" value="2"/>
</dbReference>
<dbReference type="Proteomes" id="UP000694865">
    <property type="component" value="Unplaced"/>
</dbReference>
<gene>
    <name evidence="8" type="primary">LOC102807231</name>
</gene>
<keyword evidence="5" id="KW-0393">Immunoglobulin domain</keyword>
<keyword evidence="4" id="KW-0325">Glycoprotein</keyword>
<dbReference type="InterPro" id="IPR003599">
    <property type="entry name" value="Ig_sub"/>
</dbReference>
<dbReference type="InterPro" id="IPR003598">
    <property type="entry name" value="Ig_sub2"/>
</dbReference>
<dbReference type="InterPro" id="IPR036179">
    <property type="entry name" value="Ig-like_dom_sf"/>
</dbReference>
<dbReference type="PROSITE" id="PS50835">
    <property type="entry name" value="IG_LIKE"/>
    <property type="match status" value="2"/>
</dbReference>